<dbReference type="GO" id="GO:0008340">
    <property type="term" value="P:determination of adult lifespan"/>
    <property type="evidence" value="ECO:0007669"/>
    <property type="project" value="EnsemblMetazoa"/>
</dbReference>
<gene>
    <name evidence="2" type="primary">Dmoj\GI26516</name>
    <name evidence="2" type="ORF">Dmoj_GI26516</name>
</gene>
<evidence type="ECO:0000313" key="2">
    <source>
        <dbReference type="EMBL" id="KRG02855.1"/>
    </source>
</evidence>
<organism evidence="2 3">
    <name type="scientific">Drosophila mojavensis</name>
    <name type="common">Fruit fly</name>
    <dbReference type="NCBI Taxonomy" id="7230"/>
    <lineage>
        <taxon>Eukaryota</taxon>
        <taxon>Metazoa</taxon>
        <taxon>Ecdysozoa</taxon>
        <taxon>Arthropoda</taxon>
        <taxon>Hexapoda</taxon>
        <taxon>Insecta</taxon>
        <taxon>Pterygota</taxon>
        <taxon>Neoptera</taxon>
        <taxon>Endopterygota</taxon>
        <taxon>Diptera</taxon>
        <taxon>Brachycera</taxon>
        <taxon>Muscomorpha</taxon>
        <taxon>Ephydroidea</taxon>
        <taxon>Drosophilidae</taxon>
        <taxon>Drosophila</taxon>
    </lineage>
</organism>
<reference evidence="2 3" key="1">
    <citation type="journal article" date="2007" name="Nature">
        <title>Evolution of genes and genomes on the Drosophila phylogeny.</title>
        <authorList>
            <consortium name="Drosophila 12 Genomes Consortium"/>
            <person name="Clark A.G."/>
            <person name="Eisen M.B."/>
            <person name="Smith D.R."/>
            <person name="Bergman C.M."/>
            <person name="Oliver B."/>
            <person name="Markow T.A."/>
            <person name="Kaufman T.C."/>
            <person name="Kellis M."/>
            <person name="Gelbart W."/>
            <person name="Iyer V.N."/>
            <person name="Pollard D.A."/>
            <person name="Sackton T.B."/>
            <person name="Larracuente A.M."/>
            <person name="Singh N.D."/>
            <person name="Abad J.P."/>
            <person name="Abt D.N."/>
            <person name="Adryan B."/>
            <person name="Aguade M."/>
            <person name="Akashi H."/>
            <person name="Anderson W.W."/>
            <person name="Aquadro C.F."/>
            <person name="Ardell D.H."/>
            <person name="Arguello R."/>
            <person name="Artieri C.G."/>
            <person name="Barbash D.A."/>
            <person name="Barker D."/>
            <person name="Barsanti P."/>
            <person name="Batterham P."/>
            <person name="Batzoglou S."/>
            <person name="Begun D."/>
            <person name="Bhutkar A."/>
            <person name="Blanco E."/>
            <person name="Bosak S.A."/>
            <person name="Bradley R.K."/>
            <person name="Brand A.D."/>
            <person name="Brent M.R."/>
            <person name="Brooks A.N."/>
            <person name="Brown R.H."/>
            <person name="Butlin R.K."/>
            <person name="Caggese C."/>
            <person name="Calvi B.R."/>
            <person name="Bernardo de Carvalho A."/>
            <person name="Caspi A."/>
            <person name="Castrezana S."/>
            <person name="Celniker S.E."/>
            <person name="Chang J.L."/>
            <person name="Chapple C."/>
            <person name="Chatterji S."/>
            <person name="Chinwalla A."/>
            <person name="Civetta A."/>
            <person name="Clifton S.W."/>
            <person name="Comeron J.M."/>
            <person name="Costello J.C."/>
            <person name="Coyne J.A."/>
            <person name="Daub J."/>
            <person name="David R.G."/>
            <person name="Delcher A.L."/>
            <person name="Delehaunty K."/>
            <person name="Do C.B."/>
            <person name="Ebling H."/>
            <person name="Edwards K."/>
            <person name="Eickbush T."/>
            <person name="Evans J.D."/>
            <person name="Filipski A."/>
            <person name="Findeiss S."/>
            <person name="Freyhult E."/>
            <person name="Fulton L."/>
            <person name="Fulton R."/>
            <person name="Garcia A.C."/>
            <person name="Gardiner A."/>
            <person name="Garfield D.A."/>
            <person name="Garvin B.E."/>
            <person name="Gibson G."/>
            <person name="Gilbert D."/>
            <person name="Gnerre S."/>
            <person name="Godfrey J."/>
            <person name="Good R."/>
            <person name="Gotea V."/>
            <person name="Gravely B."/>
            <person name="Greenberg A.J."/>
            <person name="Griffiths-Jones S."/>
            <person name="Gross S."/>
            <person name="Guigo R."/>
            <person name="Gustafson E.A."/>
            <person name="Haerty W."/>
            <person name="Hahn M.W."/>
            <person name="Halligan D.L."/>
            <person name="Halpern A.L."/>
            <person name="Halter G.M."/>
            <person name="Han M.V."/>
            <person name="Heger A."/>
            <person name="Hillier L."/>
            <person name="Hinrichs A.S."/>
            <person name="Holmes I."/>
            <person name="Hoskins R.A."/>
            <person name="Hubisz M.J."/>
            <person name="Hultmark D."/>
            <person name="Huntley M.A."/>
            <person name="Jaffe D.B."/>
            <person name="Jagadeeshan S."/>
            <person name="Jeck W.R."/>
            <person name="Johnson J."/>
            <person name="Jones C.D."/>
            <person name="Jordan W.C."/>
            <person name="Karpen G.H."/>
            <person name="Kataoka E."/>
            <person name="Keightley P.D."/>
            <person name="Kheradpour P."/>
            <person name="Kirkness E.F."/>
            <person name="Koerich L.B."/>
            <person name="Kristiansen K."/>
            <person name="Kudrna D."/>
            <person name="Kulathinal R.J."/>
            <person name="Kumar S."/>
            <person name="Kwok R."/>
            <person name="Lander E."/>
            <person name="Langley C.H."/>
            <person name="Lapoint R."/>
            <person name="Lazzaro B.P."/>
            <person name="Lee S.J."/>
            <person name="Levesque L."/>
            <person name="Li R."/>
            <person name="Lin C.F."/>
            <person name="Lin M.F."/>
            <person name="Lindblad-Toh K."/>
            <person name="Llopart A."/>
            <person name="Long M."/>
            <person name="Low L."/>
            <person name="Lozovsky E."/>
            <person name="Lu J."/>
            <person name="Luo M."/>
            <person name="Machado C.A."/>
            <person name="Makalowski W."/>
            <person name="Marzo M."/>
            <person name="Matsuda M."/>
            <person name="Matzkin L."/>
            <person name="McAllister B."/>
            <person name="McBride C.S."/>
            <person name="McKernan B."/>
            <person name="McKernan K."/>
            <person name="Mendez-Lago M."/>
            <person name="Minx P."/>
            <person name="Mollenhauer M.U."/>
            <person name="Montooth K."/>
            <person name="Mount S.M."/>
            <person name="Mu X."/>
            <person name="Myers E."/>
            <person name="Negre B."/>
            <person name="Newfeld S."/>
            <person name="Nielsen R."/>
            <person name="Noor M.A."/>
            <person name="O'Grady P."/>
            <person name="Pachter L."/>
            <person name="Papaceit M."/>
            <person name="Parisi M.J."/>
            <person name="Parisi M."/>
            <person name="Parts L."/>
            <person name="Pedersen J.S."/>
            <person name="Pesole G."/>
            <person name="Phillippy A.M."/>
            <person name="Ponting C.P."/>
            <person name="Pop M."/>
            <person name="Porcelli D."/>
            <person name="Powell J.R."/>
            <person name="Prohaska S."/>
            <person name="Pruitt K."/>
            <person name="Puig M."/>
            <person name="Quesneville H."/>
            <person name="Ram K.R."/>
            <person name="Rand D."/>
            <person name="Rasmussen M.D."/>
            <person name="Reed L.K."/>
            <person name="Reenan R."/>
            <person name="Reily A."/>
            <person name="Remington K.A."/>
            <person name="Rieger T.T."/>
            <person name="Ritchie M.G."/>
            <person name="Robin C."/>
            <person name="Rogers Y.H."/>
            <person name="Rohde C."/>
            <person name="Rozas J."/>
            <person name="Rubenfield M.J."/>
            <person name="Ruiz A."/>
            <person name="Russo S."/>
            <person name="Salzberg S.L."/>
            <person name="Sanchez-Gracia A."/>
            <person name="Saranga D.J."/>
            <person name="Sato H."/>
            <person name="Schaeffer S.W."/>
            <person name="Schatz M.C."/>
            <person name="Schlenke T."/>
            <person name="Schwartz R."/>
            <person name="Segarra C."/>
            <person name="Singh R.S."/>
            <person name="Sirot L."/>
            <person name="Sirota M."/>
            <person name="Sisneros N.B."/>
            <person name="Smith C.D."/>
            <person name="Smith T.F."/>
            <person name="Spieth J."/>
            <person name="Stage D.E."/>
            <person name="Stark A."/>
            <person name="Stephan W."/>
            <person name="Strausberg R.L."/>
            <person name="Strempel S."/>
            <person name="Sturgill D."/>
            <person name="Sutton G."/>
            <person name="Sutton G.G."/>
            <person name="Tao W."/>
            <person name="Teichmann S."/>
            <person name="Tobari Y.N."/>
            <person name="Tomimura Y."/>
            <person name="Tsolas J.M."/>
            <person name="Valente V.L."/>
            <person name="Venter E."/>
            <person name="Venter J.C."/>
            <person name="Vicario S."/>
            <person name="Vieira F.G."/>
            <person name="Vilella A.J."/>
            <person name="Villasante A."/>
            <person name="Walenz B."/>
            <person name="Wang J."/>
            <person name="Wasserman M."/>
            <person name="Watts T."/>
            <person name="Wilson D."/>
            <person name="Wilson R.K."/>
            <person name="Wing R.A."/>
            <person name="Wolfner M.F."/>
            <person name="Wong A."/>
            <person name="Wong G.K."/>
            <person name="Wu C.I."/>
            <person name="Wu G."/>
            <person name="Yamamoto D."/>
            <person name="Yang H.P."/>
            <person name="Yang S.P."/>
            <person name="Yorke J.A."/>
            <person name="Yoshida K."/>
            <person name="Zdobnov E."/>
            <person name="Zhang P."/>
            <person name="Zhang Y."/>
            <person name="Zimin A.V."/>
            <person name="Baldwin J."/>
            <person name="Abdouelleil A."/>
            <person name="Abdulkadir J."/>
            <person name="Abebe A."/>
            <person name="Abera B."/>
            <person name="Abreu J."/>
            <person name="Acer S.C."/>
            <person name="Aftuck L."/>
            <person name="Alexander A."/>
            <person name="An P."/>
            <person name="Anderson E."/>
            <person name="Anderson S."/>
            <person name="Arachi H."/>
            <person name="Azer M."/>
            <person name="Bachantsang P."/>
            <person name="Barry A."/>
            <person name="Bayul T."/>
            <person name="Berlin A."/>
            <person name="Bessette D."/>
            <person name="Bloom T."/>
            <person name="Blye J."/>
            <person name="Boguslavskiy L."/>
            <person name="Bonnet C."/>
            <person name="Boukhgalter B."/>
            <person name="Bourzgui I."/>
            <person name="Brown A."/>
            <person name="Cahill P."/>
            <person name="Channer S."/>
            <person name="Cheshatsang Y."/>
            <person name="Chuda L."/>
            <person name="Citroen M."/>
            <person name="Collymore A."/>
            <person name="Cooke P."/>
            <person name="Costello M."/>
            <person name="D'Aco K."/>
            <person name="Daza R."/>
            <person name="De Haan G."/>
            <person name="DeGray S."/>
            <person name="DeMaso C."/>
            <person name="Dhargay N."/>
            <person name="Dooley K."/>
            <person name="Dooley E."/>
            <person name="Doricent M."/>
            <person name="Dorje P."/>
            <person name="Dorjee K."/>
            <person name="Dupes A."/>
            <person name="Elong R."/>
            <person name="Falk J."/>
            <person name="Farina A."/>
            <person name="Faro S."/>
            <person name="Ferguson D."/>
            <person name="Fisher S."/>
            <person name="Foley C.D."/>
            <person name="Franke A."/>
            <person name="Friedrich D."/>
            <person name="Gadbois L."/>
            <person name="Gearin G."/>
            <person name="Gearin C.R."/>
            <person name="Giannoukos G."/>
            <person name="Goode T."/>
            <person name="Graham J."/>
            <person name="Grandbois E."/>
            <person name="Grewal S."/>
            <person name="Gyaltsen K."/>
            <person name="Hafez N."/>
            <person name="Hagos B."/>
            <person name="Hall J."/>
            <person name="Henson C."/>
            <person name="Hollinger A."/>
            <person name="Honan T."/>
            <person name="Huard M.D."/>
            <person name="Hughes L."/>
            <person name="Hurhula B."/>
            <person name="Husby M.E."/>
            <person name="Kamat A."/>
            <person name="Kanga B."/>
            <person name="Kashin S."/>
            <person name="Khazanovich D."/>
            <person name="Kisner P."/>
            <person name="Lance K."/>
            <person name="Lara M."/>
            <person name="Lee W."/>
            <person name="Lennon N."/>
            <person name="Letendre F."/>
            <person name="LeVine R."/>
            <person name="Lipovsky A."/>
            <person name="Liu X."/>
            <person name="Liu J."/>
            <person name="Liu S."/>
            <person name="Lokyitsang T."/>
            <person name="Lokyitsang Y."/>
            <person name="Lubonja R."/>
            <person name="Lui A."/>
            <person name="MacDonald P."/>
            <person name="Magnisalis V."/>
            <person name="Maru K."/>
            <person name="Matthews C."/>
            <person name="McCusker W."/>
            <person name="McDonough S."/>
            <person name="Mehta T."/>
            <person name="Meldrim J."/>
            <person name="Meneus L."/>
            <person name="Mihai O."/>
            <person name="Mihalev A."/>
            <person name="Mihova T."/>
            <person name="Mittelman R."/>
            <person name="Mlenga V."/>
            <person name="Montmayeur A."/>
            <person name="Mulrain L."/>
            <person name="Navidi A."/>
            <person name="Naylor J."/>
            <person name="Negash T."/>
            <person name="Nguyen T."/>
            <person name="Nguyen N."/>
            <person name="Nicol R."/>
            <person name="Norbu C."/>
            <person name="Norbu N."/>
            <person name="Novod N."/>
            <person name="O'Neill B."/>
            <person name="Osman S."/>
            <person name="Markiewicz E."/>
            <person name="Oyono O.L."/>
            <person name="Patti C."/>
            <person name="Phunkhang P."/>
            <person name="Pierre F."/>
            <person name="Priest M."/>
            <person name="Raghuraman S."/>
            <person name="Rege F."/>
            <person name="Reyes R."/>
            <person name="Rise C."/>
            <person name="Rogov P."/>
            <person name="Ross K."/>
            <person name="Ryan E."/>
            <person name="Settipalli S."/>
            <person name="Shea T."/>
            <person name="Sherpa N."/>
            <person name="Shi L."/>
            <person name="Shih D."/>
            <person name="Sparrow T."/>
            <person name="Spaulding J."/>
            <person name="Stalker J."/>
            <person name="Stange-Thomann N."/>
            <person name="Stavropoulos S."/>
            <person name="Stone C."/>
            <person name="Strader C."/>
            <person name="Tesfaye S."/>
            <person name="Thomson T."/>
            <person name="Thoulutsang Y."/>
            <person name="Thoulutsang D."/>
            <person name="Topham K."/>
            <person name="Topping I."/>
            <person name="Tsamla T."/>
            <person name="Vassiliev H."/>
            <person name="Vo A."/>
            <person name="Wangchuk T."/>
            <person name="Wangdi T."/>
            <person name="Weiand M."/>
            <person name="Wilkinson J."/>
            <person name="Wilson A."/>
            <person name="Yadav S."/>
            <person name="Young G."/>
            <person name="Yu Q."/>
            <person name="Zembek L."/>
            <person name="Zhong D."/>
            <person name="Zimmer A."/>
            <person name="Zwirko Z."/>
            <person name="Jaffe D.B."/>
            <person name="Alvarez P."/>
            <person name="Brockman W."/>
            <person name="Butler J."/>
            <person name="Chin C."/>
            <person name="Gnerre S."/>
            <person name="Grabherr M."/>
            <person name="Kleber M."/>
            <person name="Mauceli E."/>
            <person name="MacCallum I."/>
        </authorList>
    </citation>
    <scope>NUCLEOTIDE SEQUENCE [LARGE SCALE GENOMIC DNA]</scope>
    <source>
        <strain evidence="3">Tucson 15081-1352.22</strain>
    </source>
</reference>
<sequence>MTSVIYVELSSDSEEEGPPDVKRPRRELTKVSTSKTLPTKLLHIPKASIVTPASGIKVTPTATAVTTATAAGTVVGTYRSMHIPSGITVTKHNNSNGNFNMSTAKVTVENNNNSNNNNNNNNVNYKPFKVASGTWSKTTTGTTMATITSVPSPQTLTTKPAQRSGTVQQNTTIKQKSNPTAAPQKTILHQLQQQQQQQQQKQ</sequence>
<dbReference type="GO" id="GO:0045893">
    <property type="term" value="P:positive regulation of DNA-templated transcription"/>
    <property type="evidence" value="ECO:0007669"/>
    <property type="project" value="EnsemblMetazoa"/>
</dbReference>
<feature type="compositionally biased region" description="Basic and acidic residues" evidence="1">
    <location>
        <begin position="19"/>
        <end position="29"/>
    </location>
</feature>
<dbReference type="Proteomes" id="UP000009192">
    <property type="component" value="Unassembled WGS sequence"/>
</dbReference>
<protein>
    <submittedName>
        <fullName evidence="2">Uncharacterized protein</fullName>
    </submittedName>
</protein>
<proteinExistence type="predicted"/>
<feature type="region of interest" description="Disordered" evidence="1">
    <location>
        <begin position="9"/>
        <end position="34"/>
    </location>
</feature>
<dbReference type="GO" id="GO:0006979">
    <property type="term" value="P:response to oxidative stress"/>
    <property type="evidence" value="ECO:0007669"/>
    <property type="project" value="EnsemblMetazoa"/>
</dbReference>
<feature type="compositionally biased region" description="Low complexity" evidence="1">
    <location>
        <begin position="190"/>
        <end position="202"/>
    </location>
</feature>
<feature type="non-terminal residue" evidence="2">
    <location>
        <position position="202"/>
    </location>
</feature>
<dbReference type="GO" id="GO:0042981">
    <property type="term" value="P:regulation of apoptotic process"/>
    <property type="evidence" value="ECO:0007669"/>
    <property type="project" value="EnsemblMetazoa"/>
</dbReference>
<dbReference type="OrthoDB" id="7492809at2759"/>
<dbReference type="GO" id="GO:0005829">
    <property type="term" value="C:cytosol"/>
    <property type="evidence" value="ECO:0007669"/>
    <property type="project" value="EnsemblMetazoa"/>
</dbReference>
<feature type="compositionally biased region" description="Polar residues" evidence="1">
    <location>
        <begin position="150"/>
        <end position="189"/>
    </location>
</feature>
<dbReference type="AlphaFoldDB" id="A0A0Q9XFS9"/>
<feature type="region of interest" description="Disordered" evidence="1">
    <location>
        <begin position="150"/>
        <end position="202"/>
    </location>
</feature>
<accession>A0A0Q9XFS9</accession>
<dbReference type="GO" id="GO:0005634">
    <property type="term" value="C:nucleus"/>
    <property type="evidence" value="ECO:0007669"/>
    <property type="project" value="EnsemblMetazoa"/>
</dbReference>
<evidence type="ECO:0000313" key="3">
    <source>
        <dbReference type="Proteomes" id="UP000009192"/>
    </source>
</evidence>
<dbReference type="InParanoid" id="A0A0Q9XFS9"/>
<evidence type="ECO:0000256" key="1">
    <source>
        <dbReference type="SAM" id="MobiDB-lite"/>
    </source>
</evidence>
<dbReference type="KEGG" id="dmo:Dmoj_GI26516"/>
<name>A0A0Q9XFS9_DROMO</name>
<keyword evidence="3" id="KW-1185">Reference proteome</keyword>
<dbReference type="EMBL" id="CH933807">
    <property type="protein sequence ID" value="KRG02855.1"/>
    <property type="molecule type" value="Genomic_DNA"/>
</dbReference>